<accession>A0A6J4QGI4</accession>
<name>A0A6J4QGI4_9ACTN</name>
<protein>
    <submittedName>
        <fullName evidence="2">Uncharacterized protein</fullName>
    </submittedName>
</protein>
<proteinExistence type="predicted"/>
<organism evidence="2">
    <name type="scientific">uncultured Rubrobacteraceae bacterium</name>
    <dbReference type="NCBI Taxonomy" id="349277"/>
    <lineage>
        <taxon>Bacteria</taxon>
        <taxon>Bacillati</taxon>
        <taxon>Actinomycetota</taxon>
        <taxon>Rubrobacteria</taxon>
        <taxon>Rubrobacterales</taxon>
        <taxon>Rubrobacteraceae</taxon>
        <taxon>environmental samples</taxon>
    </lineage>
</organism>
<evidence type="ECO:0000256" key="1">
    <source>
        <dbReference type="SAM" id="MobiDB-lite"/>
    </source>
</evidence>
<feature type="region of interest" description="Disordered" evidence="1">
    <location>
        <begin position="1"/>
        <end position="65"/>
    </location>
</feature>
<feature type="non-terminal residue" evidence="2">
    <location>
        <position position="65"/>
    </location>
</feature>
<feature type="compositionally biased region" description="Low complexity" evidence="1">
    <location>
        <begin position="16"/>
        <end position="30"/>
    </location>
</feature>
<gene>
    <name evidence="2" type="ORF">AVDCRST_MAG80-990</name>
</gene>
<sequence length="65" mass="6819">WWIAKQETTASKRPPKSGSGSPRSCSTTCTELSPAKRSRAFSSIIGEKSSATPAHPGQASLTRAS</sequence>
<dbReference type="AlphaFoldDB" id="A0A6J4QGI4"/>
<reference evidence="2" key="1">
    <citation type="submission" date="2020-02" db="EMBL/GenBank/DDBJ databases">
        <authorList>
            <person name="Meier V. D."/>
        </authorList>
    </citation>
    <scope>NUCLEOTIDE SEQUENCE</scope>
    <source>
        <strain evidence="2">AVDCRST_MAG80</strain>
    </source>
</reference>
<dbReference type="EMBL" id="CADCVC010000083">
    <property type="protein sequence ID" value="CAA9437008.1"/>
    <property type="molecule type" value="Genomic_DNA"/>
</dbReference>
<evidence type="ECO:0000313" key="2">
    <source>
        <dbReference type="EMBL" id="CAA9437008.1"/>
    </source>
</evidence>
<feature type="non-terminal residue" evidence="2">
    <location>
        <position position="1"/>
    </location>
</feature>